<evidence type="ECO:0000256" key="1">
    <source>
        <dbReference type="ARBA" id="ARBA00008714"/>
    </source>
</evidence>
<dbReference type="PANTHER" id="PTHR11404">
    <property type="entry name" value="SUPEROXIDE DISMUTASE 2"/>
    <property type="match status" value="1"/>
</dbReference>
<proteinExistence type="inferred from homology"/>
<sequence>MGKYTLPDMPYAYDALEPHIDARTMEIHHTKHHQKYTDGMN</sequence>
<dbReference type="GO" id="GO:0046872">
    <property type="term" value="F:metal ion binding"/>
    <property type="evidence" value="ECO:0007669"/>
    <property type="project" value="UniProtKB-KW"/>
</dbReference>
<dbReference type="InterPro" id="IPR001189">
    <property type="entry name" value="Mn/Fe_SOD"/>
</dbReference>
<dbReference type="Gene3D" id="1.10.287.990">
    <property type="entry name" value="Fe,Mn superoxide dismutase (SOD) domain"/>
    <property type="match status" value="1"/>
</dbReference>
<dbReference type="Pfam" id="PF00081">
    <property type="entry name" value="Sod_Fe_N"/>
    <property type="match status" value="1"/>
</dbReference>
<evidence type="ECO:0000256" key="4">
    <source>
        <dbReference type="ARBA" id="ARBA00023002"/>
    </source>
</evidence>
<evidence type="ECO:0000256" key="3">
    <source>
        <dbReference type="ARBA" id="ARBA00022723"/>
    </source>
</evidence>
<dbReference type="AlphaFoldDB" id="A0A381U0L9"/>
<comment type="similarity">
    <text evidence="1">Belongs to the iron/manganese superoxide dismutase family.</text>
</comment>
<accession>A0A381U0L9</accession>
<dbReference type="PANTHER" id="PTHR11404:SF6">
    <property type="entry name" value="SUPEROXIDE DISMUTASE [MN], MITOCHONDRIAL"/>
    <property type="match status" value="1"/>
</dbReference>
<dbReference type="SUPFAM" id="SSF46609">
    <property type="entry name" value="Fe,Mn superoxide dismutase (SOD), N-terminal domain"/>
    <property type="match status" value="1"/>
</dbReference>
<feature type="domain" description="Manganese/iron superoxide dismutase N-terminal" evidence="5">
    <location>
        <begin position="3"/>
        <end position="41"/>
    </location>
</feature>
<name>A0A381U0L9_9ZZZZ</name>
<protein>
    <recommendedName>
        <fullName evidence="2">superoxide dismutase</fullName>
        <ecNumber evidence="2">1.15.1.1</ecNumber>
    </recommendedName>
</protein>
<evidence type="ECO:0000256" key="2">
    <source>
        <dbReference type="ARBA" id="ARBA00012682"/>
    </source>
</evidence>
<gene>
    <name evidence="6" type="ORF">METZ01_LOCUS74636</name>
</gene>
<organism evidence="6">
    <name type="scientific">marine metagenome</name>
    <dbReference type="NCBI Taxonomy" id="408172"/>
    <lineage>
        <taxon>unclassified sequences</taxon>
        <taxon>metagenomes</taxon>
        <taxon>ecological metagenomes</taxon>
    </lineage>
</organism>
<dbReference type="InterPro" id="IPR050265">
    <property type="entry name" value="Fe/Mn_Superoxide_Dismutase"/>
</dbReference>
<dbReference type="InterPro" id="IPR036324">
    <property type="entry name" value="Mn/Fe_SOD_N_sf"/>
</dbReference>
<dbReference type="GO" id="GO:0004784">
    <property type="term" value="F:superoxide dismutase activity"/>
    <property type="evidence" value="ECO:0007669"/>
    <property type="project" value="UniProtKB-EC"/>
</dbReference>
<feature type="non-terminal residue" evidence="6">
    <location>
        <position position="41"/>
    </location>
</feature>
<dbReference type="EMBL" id="UINC01005509">
    <property type="protein sequence ID" value="SVA21782.1"/>
    <property type="molecule type" value="Genomic_DNA"/>
</dbReference>
<evidence type="ECO:0000259" key="5">
    <source>
        <dbReference type="Pfam" id="PF00081"/>
    </source>
</evidence>
<evidence type="ECO:0000313" key="6">
    <source>
        <dbReference type="EMBL" id="SVA21782.1"/>
    </source>
</evidence>
<reference evidence="6" key="1">
    <citation type="submission" date="2018-05" db="EMBL/GenBank/DDBJ databases">
        <authorList>
            <person name="Lanie J.A."/>
            <person name="Ng W.-L."/>
            <person name="Kazmierczak K.M."/>
            <person name="Andrzejewski T.M."/>
            <person name="Davidsen T.M."/>
            <person name="Wayne K.J."/>
            <person name="Tettelin H."/>
            <person name="Glass J.I."/>
            <person name="Rusch D."/>
            <person name="Podicherti R."/>
            <person name="Tsui H.-C.T."/>
            <person name="Winkler M.E."/>
        </authorList>
    </citation>
    <scope>NUCLEOTIDE SEQUENCE</scope>
</reference>
<keyword evidence="4" id="KW-0560">Oxidoreductase</keyword>
<dbReference type="EC" id="1.15.1.1" evidence="2"/>
<dbReference type="InterPro" id="IPR019831">
    <property type="entry name" value="Mn/Fe_SOD_N"/>
</dbReference>
<dbReference type="PRINTS" id="PR01703">
    <property type="entry name" value="MNSODISMTASE"/>
</dbReference>
<keyword evidence="3" id="KW-0479">Metal-binding</keyword>